<dbReference type="RefSeq" id="WP_270057138.1">
    <property type="nucleotide sequence ID" value="NZ_CP115149.1"/>
</dbReference>
<evidence type="ECO:0000256" key="3">
    <source>
        <dbReference type="ARBA" id="ARBA00022989"/>
    </source>
</evidence>
<evidence type="ECO:0000256" key="1">
    <source>
        <dbReference type="ARBA" id="ARBA00022475"/>
    </source>
</evidence>
<dbReference type="Pfam" id="PF13519">
    <property type="entry name" value="VWA_2"/>
    <property type="match status" value="1"/>
</dbReference>
<dbReference type="NCBIfam" id="TIGR02226">
    <property type="entry name" value="two_anch"/>
    <property type="match status" value="1"/>
</dbReference>
<feature type="transmembrane region" description="Helical" evidence="5">
    <location>
        <begin position="6"/>
        <end position="25"/>
    </location>
</feature>
<dbReference type="PANTHER" id="PTHR22550">
    <property type="entry name" value="SPORE GERMINATION PROTEIN"/>
    <property type="match status" value="1"/>
</dbReference>
<reference evidence="7 8" key="1">
    <citation type="journal article" date="2023" name="ISME J.">
        <title>Thermophilic Dehalococcoidia with unusual traits shed light on an unexpected past.</title>
        <authorList>
            <person name="Palmer M."/>
            <person name="Covington J.K."/>
            <person name="Zhou E.M."/>
            <person name="Thomas S.C."/>
            <person name="Habib N."/>
            <person name="Seymour C.O."/>
            <person name="Lai D."/>
            <person name="Johnston J."/>
            <person name="Hashimi A."/>
            <person name="Jiao J.Y."/>
            <person name="Muok A.R."/>
            <person name="Liu L."/>
            <person name="Xian W.D."/>
            <person name="Zhi X.Y."/>
            <person name="Li M.M."/>
            <person name="Silva L.P."/>
            <person name="Bowen B.P."/>
            <person name="Louie K."/>
            <person name="Briegel A."/>
            <person name="Pett-Ridge J."/>
            <person name="Weber P.K."/>
            <person name="Tocheva E.I."/>
            <person name="Woyke T."/>
            <person name="Northen T.R."/>
            <person name="Mayali X."/>
            <person name="Li W.J."/>
            <person name="Hedlund B.P."/>
        </authorList>
    </citation>
    <scope>NUCLEOTIDE SEQUENCE [LARGE SCALE GENOMIC DNA]</scope>
    <source>
        <strain evidence="7 8">YIM 72310</strain>
    </source>
</reference>
<proteinExistence type="predicted"/>
<keyword evidence="3 5" id="KW-1133">Transmembrane helix</keyword>
<dbReference type="PANTHER" id="PTHR22550:SF5">
    <property type="entry name" value="LEUCINE ZIPPER PROTEIN 4"/>
    <property type="match status" value="1"/>
</dbReference>
<dbReference type="InterPro" id="IPR036465">
    <property type="entry name" value="vWFA_dom_sf"/>
</dbReference>
<dbReference type="InterPro" id="IPR002035">
    <property type="entry name" value="VWF_A"/>
</dbReference>
<dbReference type="Gene3D" id="3.40.50.410">
    <property type="entry name" value="von Willebrand factor, type A domain"/>
    <property type="match status" value="1"/>
</dbReference>
<dbReference type="SUPFAM" id="SSF53300">
    <property type="entry name" value="vWA-like"/>
    <property type="match status" value="1"/>
</dbReference>
<name>A0ABY7M7V9_9CHLR</name>
<dbReference type="InterPro" id="IPR011933">
    <property type="entry name" value="Double_TM_dom"/>
</dbReference>
<evidence type="ECO:0000256" key="5">
    <source>
        <dbReference type="SAM" id="Phobius"/>
    </source>
</evidence>
<keyword evidence="2 5" id="KW-0812">Transmembrane</keyword>
<evidence type="ECO:0000313" key="8">
    <source>
        <dbReference type="Proteomes" id="UP001212803"/>
    </source>
</evidence>
<dbReference type="SMART" id="SM00327">
    <property type="entry name" value="VWA"/>
    <property type="match status" value="1"/>
</dbReference>
<gene>
    <name evidence="7" type="ORF">O0235_03410</name>
</gene>
<evidence type="ECO:0000313" key="7">
    <source>
        <dbReference type="EMBL" id="WBL36616.1"/>
    </source>
</evidence>
<dbReference type="Proteomes" id="UP001212803">
    <property type="component" value="Chromosome"/>
</dbReference>
<organism evidence="7 8">
    <name type="scientific">Tepidiforma flava</name>
    <dbReference type="NCBI Taxonomy" id="3004094"/>
    <lineage>
        <taxon>Bacteria</taxon>
        <taxon>Bacillati</taxon>
        <taxon>Chloroflexota</taxon>
        <taxon>Tepidiformia</taxon>
        <taxon>Tepidiformales</taxon>
        <taxon>Tepidiformaceae</taxon>
        <taxon>Tepidiforma</taxon>
    </lineage>
</organism>
<protein>
    <submittedName>
        <fullName evidence="7">VWA domain-containing protein</fullName>
    </submittedName>
</protein>
<dbReference type="InterPro" id="IPR024163">
    <property type="entry name" value="Aerotolerance_reg_N"/>
</dbReference>
<feature type="transmembrane region" description="Helical" evidence="5">
    <location>
        <begin position="312"/>
        <end position="335"/>
    </location>
</feature>
<evidence type="ECO:0000256" key="2">
    <source>
        <dbReference type="ARBA" id="ARBA00022692"/>
    </source>
</evidence>
<feature type="domain" description="VWFA" evidence="6">
    <location>
        <begin position="87"/>
        <end position="299"/>
    </location>
</feature>
<evidence type="ECO:0000259" key="6">
    <source>
        <dbReference type="PROSITE" id="PS50234"/>
    </source>
</evidence>
<keyword evidence="4 5" id="KW-0472">Membrane</keyword>
<keyword evidence="1" id="KW-1003">Cell membrane</keyword>
<dbReference type="Pfam" id="PF07584">
    <property type="entry name" value="BatA"/>
    <property type="match status" value="1"/>
</dbReference>
<dbReference type="PROSITE" id="PS50234">
    <property type="entry name" value="VWFA"/>
    <property type="match status" value="1"/>
</dbReference>
<evidence type="ECO:0000256" key="4">
    <source>
        <dbReference type="ARBA" id="ARBA00023136"/>
    </source>
</evidence>
<dbReference type="InterPro" id="IPR050768">
    <property type="entry name" value="UPF0353/GerABKA_families"/>
</dbReference>
<accession>A0ABY7M7V9</accession>
<sequence>MTFLWPWMLLGLAVVPLLAGLYALAQRRRPKYAARFTNLDLLANVVEASPNWRRHLPPALYLLAIAAVVFTLARPQLVTKTPRQEGTVVLVTDVSGSMNATDVAPTRMAAAQEAAHTLVDRLPKDFRISLISFSSGVNVLVPPTTEKEQVHAAIDRLAPLGGTAMGDALATAVDVVRAALEQQPAGTNADGTPATPAPIRGEGEAAPAVIVLLSDGAQTVGTYQPLDAAQLAADAGVPVYAIALGTPDGIAVVTDPQGRQRTVRVPPDFETLQAIAEVTGGRAFEAPGASQLESIYRDLGDRIGYVEERTEVSWAAAGLAGVLVLAGGALGLLWFNRFP</sequence>
<dbReference type="EMBL" id="CP115149">
    <property type="protein sequence ID" value="WBL36616.1"/>
    <property type="molecule type" value="Genomic_DNA"/>
</dbReference>
<keyword evidence="8" id="KW-1185">Reference proteome</keyword>